<accession>A0ABU7I4M4</accession>
<evidence type="ECO:0000256" key="3">
    <source>
        <dbReference type="ARBA" id="ARBA00022729"/>
    </source>
</evidence>
<dbReference type="InterPro" id="IPR052062">
    <property type="entry name" value="Murein_DD/LD_carboxypeptidase"/>
</dbReference>
<dbReference type="Gene3D" id="3.90.1720.10">
    <property type="entry name" value="endopeptidase domain like (from Nostoc punctiforme)"/>
    <property type="match status" value="1"/>
</dbReference>
<dbReference type="RefSeq" id="WP_330106788.1">
    <property type="nucleotide sequence ID" value="NZ_JAZDQT010000001.1"/>
</dbReference>
<keyword evidence="8" id="KW-1185">Reference proteome</keyword>
<dbReference type="EMBL" id="JAZDQT010000001">
    <property type="protein sequence ID" value="MEE1944416.1"/>
    <property type="molecule type" value="Genomic_DNA"/>
</dbReference>
<keyword evidence="3" id="KW-0732">Signal</keyword>
<evidence type="ECO:0000256" key="5">
    <source>
        <dbReference type="ARBA" id="ARBA00022807"/>
    </source>
</evidence>
<evidence type="ECO:0000256" key="1">
    <source>
        <dbReference type="ARBA" id="ARBA00007074"/>
    </source>
</evidence>
<reference evidence="7 8" key="1">
    <citation type="submission" date="2024-01" db="EMBL/GenBank/DDBJ databases">
        <title>Pedobacter sp. nov., isolated from fresh soil.</title>
        <authorList>
            <person name="Le N.T.T."/>
        </authorList>
    </citation>
    <scope>NUCLEOTIDE SEQUENCE [LARGE SCALE GENOMIC DNA]</scope>
    <source>
        <strain evidence="7 8">KR3-3</strain>
    </source>
</reference>
<dbReference type="PANTHER" id="PTHR47360">
    <property type="entry name" value="MUREIN DD-ENDOPEPTIDASE MEPS/MUREIN LD-CARBOXYPEPTIDASE"/>
    <property type="match status" value="1"/>
</dbReference>
<dbReference type="InterPro" id="IPR038765">
    <property type="entry name" value="Papain-like_cys_pep_sf"/>
</dbReference>
<keyword evidence="5" id="KW-0788">Thiol protease</keyword>
<evidence type="ECO:0000256" key="2">
    <source>
        <dbReference type="ARBA" id="ARBA00022670"/>
    </source>
</evidence>
<sequence length="180" mass="19974">MIKAINVNLQRTRFLNPRLAVQLCLGLLLALTLASCGTRKYTARPDIKASKVADAMAQLKSRELYRFITDWTGVKYRLGGLDKSGVDCSGFAFLLEKNIYGLTLPRRSRDQAEAVRKKSIGNLEEGDLVFFSFGGNEVDHVGVYLNNDFFVHASTTRGVVVDDLNLPVYQNAIVKTGTLK</sequence>
<gene>
    <name evidence="7" type="ORF">VRU48_04805</name>
</gene>
<comment type="caution">
    <text evidence="7">The sequence shown here is derived from an EMBL/GenBank/DDBJ whole genome shotgun (WGS) entry which is preliminary data.</text>
</comment>
<protein>
    <submittedName>
        <fullName evidence="7">NlpC/P60 family protein</fullName>
    </submittedName>
</protein>
<evidence type="ECO:0000313" key="8">
    <source>
        <dbReference type="Proteomes" id="UP001336835"/>
    </source>
</evidence>
<keyword evidence="4" id="KW-0378">Hydrolase</keyword>
<comment type="similarity">
    <text evidence="1">Belongs to the peptidase C40 family.</text>
</comment>
<dbReference type="Proteomes" id="UP001336835">
    <property type="component" value="Unassembled WGS sequence"/>
</dbReference>
<evidence type="ECO:0000256" key="4">
    <source>
        <dbReference type="ARBA" id="ARBA00022801"/>
    </source>
</evidence>
<name>A0ABU7I4M4_9SPHI</name>
<evidence type="ECO:0000259" key="6">
    <source>
        <dbReference type="PROSITE" id="PS51935"/>
    </source>
</evidence>
<dbReference type="Pfam" id="PF00877">
    <property type="entry name" value="NLPC_P60"/>
    <property type="match status" value="1"/>
</dbReference>
<dbReference type="PROSITE" id="PS51935">
    <property type="entry name" value="NLPC_P60"/>
    <property type="match status" value="1"/>
</dbReference>
<feature type="domain" description="NlpC/P60" evidence="6">
    <location>
        <begin position="58"/>
        <end position="180"/>
    </location>
</feature>
<dbReference type="PANTHER" id="PTHR47360:SF1">
    <property type="entry name" value="ENDOPEPTIDASE NLPC-RELATED"/>
    <property type="match status" value="1"/>
</dbReference>
<evidence type="ECO:0000313" key="7">
    <source>
        <dbReference type="EMBL" id="MEE1944416.1"/>
    </source>
</evidence>
<dbReference type="SUPFAM" id="SSF54001">
    <property type="entry name" value="Cysteine proteinases"/>
    <property type="match status" value="1"/>
</dbReference>
<proteinExistence type="inferred from homology"/>
<keyword evidence="2" id="KW-0645">Protease</keyword>
<organism evidence="7 8">
    <name type="scientific">Pedobacter albus</name>
    <dbReference type="NCBI Taxonomy" id="3113905"/>
    <lineage>
        <taxon>Bacteria</taxon>
        <taxon>Pseudomonadati</taxon>
        <taxon>Bacteroidota</taxon>
        <taxon>Sphingobacteriia</taxon>
        <taxon>Sphingobacteriales</taxon>
        <taxon>Sphingobacteriaceae</taxon>
        <taxon>Pedobacter</taxon>
    </lineage>
</organism>
<dbReference type="InterPro" id="IPR000064">
    <property type="entry name" value="NLP_P60_dom"/>
</dbReference>